<protein>
    <submittedName>
        <fullName evidence="1">Uncharacterized protein</fullName>
    </submittedName>
</protein>
<dbReference type="Proteomes" id="UP001163846">
    <property type="component" value="Unassembled WGS sequence"/>
</dbReference>
<proteinExistence type="predicted"/>
<gene>
    <name evidence="1" type="ORF">F5878DRAFT_666202</name>
</gene>
<evidence type="ECO:0000313" key="1">
    <source>
        <dbReference type="EMBL" id="KAJ3832840.1"/>
    </source>
</evidence>
<dbReference type="AlphaFoldDB" id="A0AA38NYF0"/>
<sequence>MIEQGGYSDSTAQKEKEAFRRMLVDYRCIPTNMIVEEFMLHDLQLATLSIACHAQHVSAFQRLPTSNQCLFEHKKLLYYSPKSSTVHAWVHAVINNIQAIEFVKDWLEESAEWKKNFRHALATHFYRDEYHWIELSIFPSKKKDKLRRQLYTWFCKKHDKVIVRRKQILQFYELFGPTILLDPTWLLLTKQGYPRQSKLWCDHVHARIVEYGQEDEDIGHMRYWNHHHFLLHVINALGGPSAKNYIEEFFNHNMPWVLDPLDDPKGK</sequence>
<organism evidence="1 2">
    <name type="scientific">Lentinula raphanica</name>
    <dbReference type="NCBI Taxonomy" id="153919"/>
    <lineage>
        <taxon>Eukaryota</taxon>
        <taxon>Fungi</taxon>
        <taxon>Dikarya</taxon>
        <taxon>Basidiomycota</taxon>
        <taxon>Agaricomycotina</taxon>
        <taxon>Agaricomycetes</taxon>
        <taxon>Agaricomycetidae</taxon>
        <taxon>Agaricales</taxon>
        <taxon>Marasmiineae</taxon>
        <taxon>Omphalotaceae</taxon>
        <taxon>Lentinula</taxon>
    </lineage>
</organism>
<evidence type="ECO:0000313" key="2">
    <source>
        <dbReference type="Proteomes" id="UP001163846"/>
    </source>
</evidence>
<name>A0AA38NYF0_9AGAR</name>
<reference evidence="1" key="1">
    <citation type="submission" date="2022-08" db="EMBL/GenBank/DDBJ databases">
        <authorList>
            <consortium name="DOE Joint Genome Institute"/>
            <person name="Min B."/>
            <person name="Riley R."/>
            <person name="Sierra-Patev S."/>
            <person name="Naranjo-Ortiz M."/>
            <person name="Looney B."/>
            <person name="Konkel Z."/>
            <person name="Slot J.C."/>
            <person name="Sakamoto Y."/>
            <person name="Steenwyk J.L."/>
            <person name="Rokas A."/>
            <person name="Carro J."/>
            <person name="Camarero S."/>
            <person name="Ferreira P."/>
            <person name="Molpeceres G."/>
            <person name="Ruiz-Duenas F.J."/>
            <person name="Serrano A."/>
            <person name="Henrissat B."/>
            <person name="Drula E."/>
            <person name="Hughes K.W."/>
            <person name="Mata J.L."/>
            <person name="Ishikawa N.K."/>
            <person name="Vargas-Isla R."/>
            <person name="Ushijima S."/>
            <person name="Smith C.A."/>
            <person name="Ahrendt S."/>
            <person name="Andreopoulos W."/>
            <person name="He G."/>
            <person name="Labutti K."/>
            <person name="Lipzen A."/>
            <person name="Ng V."/>
            <person name="Sandor L."/>
            <person name="Barry K."/>
            <person name="Martinez A.T."/>
            <person name="Xiao Y."/>
            <person name="Gibbons J.G."/>
            <person name="Terashima K."/>
            <person name="Hibbett D.S."/>
            <person name="Grigoriev I.V."/>
        </authorList>
    </citation>
    <scope>NUCLEOTIDE SEQUENCE</scope>
    <source>
        <strain evidence="1">TFB9207</strain>
    </source>
</reference>
<comment type="caution">
    <text evidence="1">The sequence shown here is derived from an EMBL/GenBank/DDBJ whole genome shotgun (WGS) entry which is preliminary data.</text>
</comment>
<keyword evidence="2" id="KW-1185">Reference proteome</keyword>
<dbReference type="EMBL" id="MU806839">
    <property type="protein sequence ID" value="KAJ3832840.1"/>
    <property type="molecule type" value="Genomic_DNA"/>
</dbReference>
<accession>A0AA38NYF0</accession>